<feature type="compositionally biased region" description="Polar residues" evidence="1">
    <location>
        <begin position="1"/>
        <end position="17"/>
    </location>
</feature>
<proteinExistence type="predicted"/>
<dbReference type="Proteomes" id="UP000499080">
    <property type="component" value="Unassembled WGS sequence"/>
</dbReference>
<gene>
    <name evidence="2" type="ORF">AVEN_101065_1</name>
</gene>
<feature type="compositionally biased region" description="Polar residues" evidence="1">
    <location>
        <begin position="71"/>
        <end position="80"/>
    </location>
</feature>
<evidence type="ECO:0000313" key="3">
    <source>
        <dbReference type="Proteomes" id="UP000499080"/>
    </source>
</evidence>
<name>A0A4Y2FU61_ARAVE</name>
<dbReference type="AlphaFoldDB" id="A0A4Y2FU61"/>
<sequence length="80" mass="9294">MTRTTTELTPPSPSFRTTPAGERLATTYDLTRNRPHMQWIFSGIGFETRSLRLRNQDLTTRPPRPDPQRPFQNDYSNSTL</sequence>
<comment type="caution">
    <text evidence="2">The sequence shown here is derived from an EMBL/GenBank/DDBJ whole genome shotgun (WGS) entry which is preliminary data.</text>
</comment>
<feature type="region of interest" description="Disordered" evidence="1">
    <location>
        <begin position="53"/>
        <end position="80"/>
    </location>
</feature>
<keyword evidence="3" id="KW-1185">Reference proteome</keyword>
<protein>
    <submittedName>
        <fullName evidence="2">Uncharacterized protein</fullName>
    </submittedName>
</protein>
<feature type="region of interest" description="Disordered" evidence="1">
    <location>
        <begin position="1"/>
        <end position="23"/>
    </location>
</feature>
<evidence type="ECO:0000313" key="2">
    <source>
        <dbReference type="EMBL" id="GBM44691.1"/>
    </source>
</evidence>
<dbReference type="EMBL" id="BGPR01001073">
    <property type="protein sequence ID" value="GBM44691.1"/>
    <property type="molecule type" value="Genomic_DNA"/>
</dbReference>
<reference evidence="2 3" key="1">
    <citation type="journal article" date="2019" name="Sci. Rep.">
        <title>Orb-weaving spider Araneus ventricosus genome elucidates the spidroin gene catalogue.</title>
        <authorList>
            <person name="Kono N."/>
            <person name="Nakamura H."/>
            <person name="Ohtoshi R."/>
            <person name="Moran D.A.P."/>
            <person name="Shinohara A."/>
            <person name="Yoshida Y."/>
            <person name="Fujiwara M."/>
            <person name="Mori M."/>
            <person name="Tomita M."/>
            <person name="Arakawa K."/>
        </authorList>
    </citation>
    <scope>NUCLEOTIDE SEQUENCE [LARGE SCALE GENOMIC DNA]</scope>
</reference>
<evidence type="ECO:0000256" key="1">
    <source>
        <dbReference type="SAM" id="MobiDB-lite"/>
    </source>
</evidence>
<accession>A0A4Y2FU61</accession>
<organism evidence="2 3">
    <name type="scientific">Araneus ventricosus</name>
    <name type="common">Orbweaver spider</name>
    <name type="synonym">Epeira ventricosa</name>
    <dbReference type="NCBI Taxonomy" id="182803"/>
    <lineage>
        <taxon>Eukaryota</taxon>
        <taxon>Metazoa</taxon>
        <taxon>Ecdysozoa</taxon>
        <taxon>Arthropoda</taxon>
        <taxon>Chelicerata</taxon>
        <taxon>Arachnida</taxon>
        <taxon>Araneae</taxon>
        <taxon>Araneomorphae</taxon>
        <taxon>Entelegynae</taxon>
        <taxon>Araneoidea</taxon>
        <taxon>Araneidae</taxon>
        <taxon>Araneus</taxon>
    </lineage>
</organism>